<organism evidence="2 3">
    <name type="scientific">Anncaliia algerae PRA339</name>
    <dbReference type="NCBI Taxonomy" id="1288291"/>
    <lineage>
        <taxon>Eukaryota</taxon>
        <taxon>Fungi</taxon>
        <taxon>Fungi incertae sedis</taxon>
        <taxon>Microsporidia</taxon>
        <taxon>Tubulinosematoidea</taxon>
        <taxon>Tubulinosematidae</taxon>
        <taxon>Anncaliia</taxon>
    </lineage>
</organism>
<keyword evidence="1" id="KW-1133">Transmembrane helix</keyword>
<reference evidence="3" key="1">
    <citation type="submission" date="2013-02" db="EMBL/GenBank/DDBJ databases">
        <authorList>
            <consortium name="The Broad Institute Genome Sequencing Platform"/>
            <person name="Cuomo C."/>
            <person name="Becnel J."/>
            <person name="Sanscrainte N."/>
            <person name="Walker B."/>
            <person name="Young S.K."/>
            <person name="Zeng Q."/>
            <person name="Gargeya S."/>
            <person name="Fitzgerald M."/>
            <person name="Haas B."/>
            <person name="Abouelleil A."/>
            <person name="Alvarado L."/>
            <person name="Arachchi H.M."/>
            <person name="Berlin A.M."/>
            <person name="Chapman S.B."/>
            <person name="Dewar J."/>
            <person name="Goldberg J."/>
            <person name="Griggs A."/>
            <person name="Gujja S."/>
            <person name="Hansen M."/>
            <person name="Howarth C."/>
            <person name="Imamovic A."/>
            <person name="Larimer J."/>
            <person name="McCowan C."/>
            <person name="Murphy C."/>
            <person name="Neiman D."/>
            <person name="Pearson M."/>
            <person name="Priest M."/>
            <person name="Roberts A."/>
            <person name="Saif S."/>
            <person name="Shea T."/>
            <person name="Sisk P."/>
            <person name="Sykes S."/>
            <person name="Wortman J."/>
            <person name="Nusbaum C."/>
            <person name="Birren B."/>
        </authorList>
    </citation>
    <scope>NUCLEOTIDE SEQUENCE [LARGE SCALE GENOMIC DNA]</scope>
    <source>
        <strain evidence="3">PRA339</strain>
    </source>
</reference>
<dbReference type="HOGENOM" id="CLU_2242838_0_0_1"/>
<dbReference type="OrthoDB" id="2195547at2759"/>
<dbReference type="AlphaFoldDB" id="A0A059F269"/>
<dbReference type="Proteomes" id="UP000030655">
    <property type="component" value="Unassembled WGS sequence"/>
</dbReference>
<reference evidence="2 3" key="2">
    <citation type="submission" date="2014-03" db="EMBL/GenBank/DDBJ databases">
        <title>The Genome Sequence of Anncaliia algerae insect isolate PRA339.</title>
        <authorList>
            <consortium name="The Broad Institute Genome Sequencing Platform"/>
            <consortium name="The Broad Institute Genome Sequencing Center for Infectious Disease"/>
            <person name="Cuomo C."/>
            <person name="Becnel J."/>
            <person name="Sanscrainte N."/>
            <person name="Walker B."/>
            <person name="Young S.K."/>
            <person name="Zeng Q."/>
            <person name="Gargeya S."/>
            <person name="Fitzgerald M."/>
            <person name="Haas B."/>
            <person name="Abouelleil A."/>
            <person name="Alvarado L."/>
            <person name="Arachchi H.M."/>
            <person name="Berlin A.M."/>
            <person name="Chapman S.B."/>
            <person name="Dewar J."/>
            <person name="Goldberg J."/>
            <person name="Griggs A."/>
            <person name="Gujja S."/>
            <person name="Hansen M."/>
            <person name="Howarth C."/>
            <person name="Imamovic A."/>
            <person name="Larimer J."/>
            <person name="McCowan C."/>
            <person name="Murphy C."/>
            <person name="Neiman D."/>
            <person name="Pearson M."/>
            <person name="Priest M."/>
            <person name="Roberts A."/>
            <person name="Saif S."/>
            <person name="Shea T."/>
            <person name="Sisk P."/>
            <person name="Sykes S."/>
            <person name="Wortman J."/>
            <person name="Nusbaum C."/>
            <person name="Birren B."/>
        </authorList>
    </citation>
    <scope>NUCLEOTIDE SEQUENCE [LARGE SCALE GENOMIC DNA]</scope>
    <source>
        <strain evidence="2 3">PRA339</strain>
    </source>
</reference>
<keyword evidence="1" id="KW-0472">Membrane</keyword>
<keyword evidence="1" id="KW-0812">Transmembrane</keyword>
<evidence type="ECO:0000256" key="1">
    <source>
        <dbReference type="SAM" id="Phobius"/>
    </source>
</evidence>
<sequence length="105" mass="12176">MYMLNNISKENILNLLIPLSIIGNVMNTGYLLKDKNFDNELSNFIVPSFLLFFSGPLSANIIYHQMIIDSKLVMCYILGVILFFLLKEVKIIRKFLFLFPVVLRV</sequence>
<evidence type="ECO:0000313" key="2">
    <source>
        <dbReference type="EMBL" id="KCZ81069.1"/>
    </source>
</evidence>
<dbReference type="EMBL" id="KK365151">
    <property type="protein sequence ID" value="KCZ81069.1"/>
    <property type="molecule type" value="Genomic_DNA"/>
</dbReference>
<gene>
    <name evidence="2" type="ORF">H312_01493</name>
</gene>
<dbReference type="VEuPathDB" id="MicrosporidiaDB:H312_01493"/>
<proteinExistence type="predicted"/>
<keyword evidence="3" id="KW-1185">Reference proteome</keyword>
<feature type="transmembrane region" description="Helical" evidence="1">
    <location>
        <begin position="44"/>
        <end position="62"/>
    </location>
</feature>
<name>A0A059F269_9MICR</name>
<feature type="non-terminal residue" evidence="2">
    <location>
        <position position="105"/>
    </location>
</feature>
<feature type="transmembrane region" description="Helical" evidence="1">
    <location>
        <begin position="12"/>
        <end position="32"/>
    </location>
</feature>
<protein>
    <submittedName>
        <fullName evidence="2">Uncharacterized protein</fullName>
    </submittedName>
</protein>
<accession>A0A059F269</accession>
<feature type="transmembrane region" description="Helical" evidence="1">
    <location>
        <begin position="68"/>
        <end position="86"/>
    </location>
</feature>
<evidence type="ECO:0000313" key="3">
    <source>
        <dbReference type="Proteomes" id="UP000030655"/>
    </source>
</evidence>